<dbReference type="PANTHER" id="PTHR11795">
    <property type="entry name" value="BRANCHED-CHAIN AMINO ACID TRANSPORT SYSTEM PERMEASE PROTEIN LIVH"/>
    <property type="match status" value="1"/>
</dbReference>
<dbReference type="EMBL" id="AF315580">
    <property type="protein sequence ID" value="AAK28500.1"/>
    <property type="molecule type" value="Genomic_DNA"/>
</dbReference>
<evidence type="ECO:0000256" key="3">
    <source>
        <dbReference type="ARBA" id="ARBA00022475"/>
    </source>
</evidence>
<feature type="transmembrane region" description="Helical" evidence="9">
    <location>
        <begin position="6"/>
        <end position="27"/>
    </location>
</feature>
<keyword evidence="2" id="KW-0813">Transport</keyword>
<sequence length="288" mass="29837">MDFAIILLLQIAIAIATIILFSIGLAVVFGMMRVINLAHGEFIMLGAYGALKSYEAGLNLWVGMLIVAPLVSAIYGLVVERILIRRLYGRLIDTLLATWGLSLFTVGMVTMIFGNTAGSVPTPLSTLQIGQYGLGIYNLFIVAITGVVLLAIYLVLKRTNLGTLARGTMQDADMVAALGYNPKTVYAATFAIGAALAGLAGGLLAPVTGIIPTMGAAFVAKAFITVISGGAAIILGTGSTAAIFGAINQIVTFVSTPVLGEAALLLAAILLLRMLPNGLSGRFFKGGV</sequence>
<keyword evidence="6 9" id="KW-1133">Transmembrane helix</keyword>
<dbReference type="AlphaFoldDB" id="Q9AHE6"/>
<dbReference type="GO" id="GO:0005886">
    <property type="term" value="C:plasma membrane"/>
    <property type="evidence" value="ECO:0007669"/>
    <property type="project" value="UniProtKB-SubCell"/>
</dbReference>
<protein>
    <submittedName>
        <fullName evidence="10">Amino acid transport LivH-like protein</fullName>
    </submittedName>
</protein>
<evidence type="ECO:0000256" key="1">
    <source>
        <dbReference type="ARBA" id="ARBA00004651"/>
    </source>
</evidence>
<keyword evidence="5" id="KW-0029">Amino-acid transport</keyword>
<reference evidence="10" key="1">
    <citation type="journal article" date="2001" name="Microbiology">
        <title>Genetic and biochemical characterization of an enantioselective amidase from Agrobacterium tumefaciens strain d3.</title>
        <authorList>
            <person name="Trott S."/>
            <person name="Bauer R."/>
            <person name="Knackmuss H.J."/>
            <person name="Stolz A."/>
        </authorList>
    </citation>
    <scope>NUCLEOTIDE SEQUENCE</scope>
    <source>
        <strain evidence="10">d3</strain>
    </source>
</reference>
<keyword evidence="3" id="KW-1003">Cell membrane</keyword>
<feature type="transmembrane region" description="Helical" evidence="9">
    <location>
        <begin position="184"/>
        <end position="205"/>
    </location>
</feature>
<evidence type="ECO:0000256" key="2">
    <source>
        <dbReference type="ARBA" id="ARBA00022448"/>
    </source>
</evidence>
<name>Q9AHE6_AGRTU</name>
<organism evidence="10">
    <name type="scientific">Agrobacterium tumefaciens</name>
    <dbReference type="NCBI Taxonomy" id="358"/>
    <lineage>
        <taxon>Bacteria</taxon>
        <taxon>Pseudomonadati</taxon>
        <taxon>Pseudomonadota</taxon>
        <taxon>Alphaproteobacteria</taxon>
        <taxon>Hyphomicrobiales</taxon>
        <taxon>Rhizobiaceae</taxon>
        <taxon>Rhizobium/Agrobacterium group</taxon>
        <taxon>Agrobacterium</taxon>
        <taxon>Agrobacterium tumefaciens complex</taxon>
    </lineage>
</organism>
<dbReference type="GO" id="GO:0022857">
    <property type="term" value="F:transmembrane transporter activity"/>
    <property type="evidence" value="ECO:0007669"/>
    <property type="project" value="InterPro"/>
</dbReference>
<comment type="similarity">
    <text evidence="8">Belongs to the binding-protein-dependent transport system permease family. LivHM subfamily.</text>
</comment>
<evidence type="ECO:0000313" key="10">
    <source>
        <dbReference type="EMBL" id="AAK28500.1"/>
    </source>
</evidence>
<dbReference type="CDD" id="cd06582">
    <property type="entry name" value="TM_PBP1_LivH_like"/>
    <property type="match status" value="1"/>
</dbReference>
<comment type="subcellular location">
    <subcellularLocation>
        <location evidence="1">Cell membrane</location>
        <topology evidence="1">Multi-pass membrane protein</topology>
    </subcellularLocation>
</comment>
<feature type="transmembrane region" description="Helical" evidence="9">
    <location>
        <begin position="250"/>
        <end position="272"/>
    </location>
</feature>
<feature type="transmembrane region" description="Helical" evidence="9">
    <location>
        <begin position="134"/>
        <end position="156"/>
    </location>
</feature>
<dbReference type="GO" id="GO:0006865">
    <property type="term" value="P:amino acid transport"/>
    <property type="evidence" value="ECO:0007669"/>
    <property type="project" value="UniProtKB-KW"/>
</dbReference>
<dbReference type="InterPro" id="IPR001851">
    <property type="entry name" value="ABC_transp_permease"/>
</dbReference>
<evidence type="ECO:0000256" key="8">
    <source>
        <dbReference type="ARBA" id="ARBA00037998"/>
    </source>
</evidence>
<feature type="transmembrane region" description="Helical" evidence="9">
    <location>
        <begin position="217"/>
        <end position="238"/>
    </location>
</feature>
<evidence type="ECO:0000256" key="4">
    <source>
        <dbReference type="ARBA" id="ARBA00022692"/>
    </source>
</evidence>
<keyword evidence="4 9" id="KW-0812">Transmembrane</keyword>
<evidence type="ECO:0000256" key="7">
    <source>
        <dbReference type="ARBA" id="ARBA00023136"/>
    </source>
</evidence>
<proteinExistence type="inferred from homology"/>
<keyword evidence="7 9" id="KW-0472">Membrane</keyword>
<evidence type="ECO:0000256" key="5">
    <source>
        <dbReference type="ARBA" id="ARBA00022970"/>
    </source>
</evidence>
<dbReference type="InterPro" id="IPR052157">
    <property type="entry name" value="BCAA_transport_permease"/>
</dbReference>
<feature type="transmembrane region" description="Helical" evidence="9">
    <location>
        <begin position="91"/>
        <end position="114"/>
    </location>
</feature>
<dbReference type="Pfam" id="PF02653">
    <property type="entry name" value="BPD_transp_2"/>
    <property type="match status" value="1"/>
</dbReference>
<dbReference type="PANTHER" id="PTHR11795:SF447">
    <property type="entry name" value="ABC TRANSPORTER PERMEASE PROTEIN"/>
    <property type="match status" value="1"/>
</dbReference>
<evidence type="ECO:0000256" key="9">
    <source>
        <dbReference type="SAM" id="Phobius"/>
    </source>
</evidence>
<accession>Q9AHE6</accession>
<evidence type="ECO:0000256" key="6">
    <source>
        <dbReference type="ARBA" id="ARBA00022989"/>
    </source>
</evidence>
<feature type="transmembrane region" description="Helical" evidence="9">
    <location>
        <begin position="57"/>
        <end position="79"/>
    </location>
</feature>